<keyword evidence="6" id="KW-0812">Transmembrane</keyword>
<evidence type="ECO:0000313" key="13">
    <source>
        <dbReference type="Proteomes" id="UP001242732"/>
    </source>
</evidence>
<evidence type="ECO:0000256" key="7">
    <source>
        <dbReference type="ARBA" id="ARBA00022989"/>
    </source>
</evidence>
<evidence type="ECO:0000256" key="3">
    <source>
        <dbReference type="ARBA" id="ARBA00022475"/>
    </source>
</evidence>
<dbReference type="NCBIfam" id="TIGR02532">
    <property type="entry name" value="IV_pilin_GFxxxE"/>
    <property type="match status" value="1"/>
</dbReference>
<evidence type="ECO:0000256" key="1">
    <source>
        <dbReference type="ARBA" id="ARBA00004377"/>
    </source>
</evidence>
<keyword evidence="4" id="KW-0488">Methylation</keyword>
<evidence type="ECO:0000256" key="9">
    <source>
        <dbReference type="ARBA" id="ARBA00025772"/>
    </source>
</evidence>
<dbReference type="SUPFAM" id="SSF54523">
    <property type="entry name" value="Pili subunits"/>
    <property type="match status" value="1"/>
</dbReference>
<comment type="subcellular location">
    <subcellularLocation>
        <location evidence="1">Cell inner membrane</location>
        <topology evidence="1">Single-pass membrane protein</topology>
    </subcellularLocation>
</comment>
<organism evidence="12 13">
    <name type="scientific">Paracidovorax citrulli</name>
    <name type="common">Acidovorax citrulli</name>
    <dbReference type="NCBI Taxonomy" id="80869"/>
    <lineage>
        <taxon>Bacteria</taxon>
        <taxon>Pseudomonadati</taxon>
        <taxon>Pseudomonadota</taxon>
        <taxon>Betaproteobacteria</taxon>
        <taxon>Burkholderiales</taxon>
        <taxon>Comamonadaceae</taxon>
        <taxon>Paracidovorax</taxon>
    </lineage>
</organism>
<dbReference type="Gene3D" id="3.55.40.10">
    <property type="entry name" value="minor pseudopilin epsh domain"/>
    <property type="match status" value="1"/>
</dbReference>
<reference evidence="12 13" key="1">
    <citation type="submission" date="2023-06" db="EMBL/GenBank/DDBJ databases">
        <authorList>
            <person name="Ham H."/>
            <person name="Park D.S."/>
        </authorList>
    </citation>
    <scope>NUCLEOTIDE SEQUENCE [LARGE SCALE GENOMIC DNA]</scope>
    <source>
        <strain evidence="12 13">KACC 17005</strain>
    </source>
</reference>
<dbReference type="Pfam" id="PF07963">
    <property type="entry name" value="N_methyl"/>
    <property type="match status" value="1"/>
</dbReference>
<dbReference type="InterPro" id="IPR012902">
    <property type="entry name" value="N_methyl_site"/>
</dbReference>
<dbReference type="RefSeq" id="WP_011796597.1">
    <property type="nucleotide sequence ID" value="NZ_CP023687.1"/>
</dbReference>
<evidence type="ECO:0000256" key="2">
    <source>
        <dbReference type="ARBA" id="ARBA00021549"/>
    </source>
</evidence>
<feature type="domain" description="General secretion pathway GspH" evidence="11">
    <location>
        <begin position="59"/>
        <end position="181"/>
    </location>
</feature>
<name>A0ABY9ATU8_PARCI</name>
<sequence>MRNNLHCGSQASQGPRIARRHRGFTLIELMVTMALVAVLLRIGIPSFVSFQRNSELTSAANGLLASVNSARTEAMKRNMNAGLVPTTGSSWGGGWTAFVDIDGNGSFDAAKDLVVSTQPALASYFSVTGTGTATGDTPSITFNSSGYVKDFGNVTLEIARNDLSDAALLEQTRRVVIFKTGRVRVCKPTSATDAACSSGGS</sequence>
<dbReference type="Pfam" id="PF12019">
    <property type="entry name" value="GspH"/>
    <property type="match status" value="1"/>
</dbReference>
<keyword evidence="7" id="KW-1133">Transmembrane helix</keyword>
<dbReference type="InterPro" id="IPR045584">
    <property type="entry name" value="Pilin-like"/>
</dbReference>
<gene>
    <name evidence="12" type="ORF">QRO08_06615</name>
</gene>
<keyword evidence="13" id="KW-1185">Reference proteome</keyword>
<evidence type="ECO:0000256" key="6">
    <source>
        <dbReference type="ARBA" id="ARBA00022692"/>
    </source>
</evidence>
<keyword evidence="5" id="KW-0997">Cell inner membrane</keyword>
<keyword evidence="8" id="KW-0472">Membrane</keyword>
<keyword evidence="3" id="KW-1003">Cell membrane</keyword>
<dbReference type="GeneID" id="79791569"/>
<accession>A0ABY9ATU8</accession>
<evidence type="ECO:0000256" key="10">
    <source>
        <dbReference type="ARBA" id="ARBA00030775"/>
    </source>
</evidence>
<dbReference type="EMBL" id="CP127363">
    <property type="protein sequence ID" value="WIY50240.1"/>
    <property type="molecule type" value="Genomic_DNA"/>
</dbReference>
<proteinExistence type="inferred from homology"/>
<evidence type="ECO:0000313" key="12">
    <source>
        <dbReference type="EMBL" id="WIY50240.1"/>
    </source>
</evidence>
<dbReference type="Proteomes" id="UP001242732">
    <property type="component" value="Chromosome"/>
</dbReference>
<evidence type="ECO:0000256" key="8">
    <source>
        <dbReference type="ARBA" id="ARBA00023136"/>
    </source>
</evidence>
<comment type="similarity">
    <text evidence="9">Belongs to the GSP H family.</text>
</comment>
<evidence type="ECO:0000259" key="11">
    <source>
        <dbReference type="Pfam" id="PF12019"/>
    </source>
</evidence>
<dbReference type="InterPro" id="IPR022346">
    <property type="entry name" value="T2SS_GspH"/>
</dbReference>
<evidence type="ECO:0000256" key="5">
    <source>
        <dbReference type="ARBA" id="ARBA00022519"/>
    </source>
</evidence>
<evidence type="ECO:0000256" key="4">
    <source>
        <dbReference type="ARBA" id="ARBA00022481"/>
    </source>
</evidence>
<protein>
    <recommendedName>
        <fullName evidence="2">Type II secretion system protein H</fullName>
    </recommendedName>
    <alternativeName>
        <fullName evidence="10">General secretion pathway protein H</fullName>
    </alternativeName>
</protein>